<accession>A0ABW5WQT6</accession>
<gene>
    <name evidence="1" type="ORF">ACFSX4_00160</name>
</gene>
<comment type="caution">
    <text evidence="1">The sequence shown here is derived from an EMBL/GenBank/DDBJ whole genome shotgun (WGS) entry which is preliminary data.</text>
</comment>
<evidence type="ECO:0000313" key="2">
    <source>
        <dbReference type="Proteomes" id="UP001597519"/>
    </source>
</evidence>
<dbReference type="RefSeq" id="WP_377770350.1">
    <property type="nucleotide sequence ID" value="NZ_JBHUOQ010000001.1"/>
</dbReference>
<name>A0ABW5WQT6_9STAP</name>
<evidence type="ECO:0000313" key="1">
    <source>
        <dbReference type="EMBL" id="MFD2828867.1"/>
    </source>
</evidence>
<keyword evidence="2" id="KW-1185">Reference proteome</keyword>
<protein>
    <submittedName>
        <fullName evidence="1">DUF4269 domain-containing protein</fullName>
    </submittedName>
</protein>
<dbReference type="Pfam" id="PF14091">
    <property type="entry name" value="DUF4269"/>
    <property type="match status" value="1"/>
</dbReference>
<proteinExistence type="predicted"/>
<dbReference type="InterPro" id="IPR025365">
    <property type="entry name" value="DUF4269"/>
</dbReference>
<sequence>MFFNIDYLKNGSPEQINAWHCLNQLNIFNHLKEYSPVLCGTYPIDLITDTSDLDIIIGGSDIQSVKKALERYQSCRNFKIYDGTRSGEAYTVAHFEYGHFIIEIFVQKIPVEMQNAYLHMIIEYYLLKADPGMKEKVLDLKKKGYSTEAAFVSVLGLHTDDPYSRLIEYGISRNIITDI</sequence>
<organism evidence="1 2">
    <name type="scientific">Corticicoccus populi</name>
    <dbReference type="NCBI Taxonomy" id="1812821"/>
    <lineage>
        <taxon>Bacteria</taxon>
        <taxon>Bacillati</taxon>
        <taxon>Bacillota</taxon>
        <taxon>Bacilli</taxon>
        <taxon>Bacillales</taxon>
        <taxon>Staphylococcaceae</taxon>
        <taxon>Corticicoccus</taxon>
    </lineage>
</organism>
<dbReference type="Proteomes" id="UP001597519">
    <property type="component" value="Unassembled WGS sequence"/>
</dbReference>
<dbReference type="EMBL" id="JBHUOQ010000001">
    <property type="protein sequence ID" value="MFD2828867.1"/>
    <property type="molecule type" value="Genomic_DNA"/>
</dbReference>
<reference evidence="2" key="1">
    <citation type="journal article" date="2019" name="Int. J. Syst. Evol. Microbiol.">
        <title>The Global Catalogue of Microorganisms (GCM) 10K type strain sequencing project: providing services to taxonomists for standard genome sequencing and annotation.</title>
        <authorList>
            <consortium name="The Broad Institute Genomics Platform"/>
            <consortium name="The Broad Institute Genome Sequencing Center for Infectious Disease"/>
            <person name="Wu L."/>
            <person name="Ma J."/>
        </authorList>
    </citation>
    <scope>NUCLEOTIDE SEQUENCE [LARGE SCALE GENOMIC DNA]</scope>
    <source>
        <strain evidence="2">KCTC 33575</strain>
    </source>
</reference>